<dbReference type="OrthoDB" id="689863at2759"/>
<keyword evidence="2" id="KW-1185">Reference proteome</keyword>
<dbReference type="Proteomes" id="UP000095767">
    <property type="component" value="Unassembled WGS sequence"/>
</dbReference>
<organism evidence="1 2">
    <name type="scientific">Dichanthelium oligosanthes</name>
    <dbReference type="NCBI Taxonomy" id="888268"/>
    <lineage>
        <taxon>Eukaryota</taxon>
        <taxon>Viridiplantae</taxon>
        <taxon>Streptophyta</taxon>
        <taxon>Embryophyta</taxon>
        <taxon>Tracheophyta</taxon>
        <taxon>Spermatophyta</taxon>
        <taxon>Magnoliopsida</taxon>
        <taxon>Liliopsida</taxon>
        <taxon>Poales</taxon>
        <taxon>Poaceae</taxon>
        <taxon>PACMAD clade</taxon>
        <taxon>Panicoideae</taxon>
        <taxon>Panicodae</taxon>
        <taxon>Paniceae</taxon>
        <taxon>Dichantheliinae</taxon>
        <taxon>Dichanthelium</taxon>
    </lineage>
</organism>
<dbReference type="EMBL" id="LWDX02076033">
    <property type="protein sequence ID" value="OEL12740.1"/>
    <property type="molecule type" value="Genomic_DNA"/>
</dbReference>
<evidence type="ECO:0000313" key="2">
    <source>
        <dbReference type="Proteomes" id="UP000095767"/>
    </source>
</evidence>
<evidence type="ECO:0000313" key="1">
    <source>
        <dbReference type="EMBL" id="OEL12740.1"/>
    </source>
</evidence>
<comment type="caution">
    <text evidence="1">The sequence shown here is derived from an EMBL/GenBank/DDBJ whole genome shotgun (WGS) entry which is preliminary data.</text>
</comment>
<name>A0A1E5UIP1_9POAL</name>
<dbReference type="AlphaFoldDB" id="A0A1E5UIP1"/>
<evidence type="ECO:0008006" key="3">
    <source>
        <dbReference type="Google" id="ProtNLM"/>
    </source>
</evidence>
<proteinExistence type="predicted"/>
<protein>
    <recommendedName>
        <fullName evidence="3">F-box associated domain-containing protein</fullName>
    </recommendedName>
</protein>
<sequence>MLAFNTASETFRLVSRPPGVTLAALLELDGLLCGVTMPGTTRLDMWVFQDHKAERWTLRLRMEVRPPRCIASGREVLVQHGDVCWGRQHPHWGPPVSLGLVMRYQREERGWECCLAARTTRAPWVGESDPDLEVRSRGSGLGLGVPRSDGVLPAGLLLSRWAADVDVCPMVG</sequence>
<reference evidence="1 2" key="1">
    <citation type="submission" date="2016-09" db="EMBL/GenBank/DDBJ databases">
        <title>The draft genome of Dichanthelium oligosanthes: A C3 panicoid grass species.</title>
        <authorList>
            <person name="Studer A.J."/>
            <person name="Schnable J.C."/>
            <person name="Brutnell T.P."/>
        </authorList>
    </citation>
    <scope>NUCLEOTIDE SEQUENCE [LARGE SCALE GENOMIC DNA]</scope>
    <source>
        <strain evidence="2">cv. Kellogg 1175</strain>
        <tissue evidence="1">Leaf</tissue>
    </source>
</reference>
<gene>
    <name evidence="1" type="ORF">BAE44_0026241</name>
</gene>
<accession>A0A1E5UIP1</accession>